<dbReference type="EMBL" id="CM001199">
    <property type="protein sequence ID" value="EGP88530.1"/>
    <property type="molecule type" value="Genomic_DNA"/>
</dbReference>
<organism evidence="9 10">
    <name type="scientific">Zymoseptoria tritici (strain CBS 115943 / IPO323)</name>
    <name type="common">Speckled leaf blotch fungus</name>
    <name type="synonym">Septoria tritici</name>
    <dbReference type="NCBI Taxonomy" id="336722"/>
    <lineage>
        <taxon>Eukaryota</taxon>
        <taxon>Fungi</taxon>
        <taxon>Dikarya</taxon>
        <taxon>Ascomycota</taxon>
        <taxon>Pezizomycotina</taxon>
        <taxon>Dothideomycetes</taxon>
        <taxon>Dothideomycetidae</taxon>
        <taxon>Mycosphaerellales</taxon>
        <taxon>Mycosphaerellaceae</taxon>
        <taxon>Zymoseptoria</taxon>
    </lineage>
</organism>
<evidence type="ECO:0000256" key="6">
    <source>
        <dbReference type="ARBA" id="ARBA00023136"/>
    </source>
</evidence>
<keyword evidence="10" id="KW-1185">Reference proteome</keyword>
<keyword evidence="6" id="KW-0472">Membrane</keyword>
<evidence type="ECO:0000256" key="2">
    <source>
        <dbReference type="ARBA" id="ARBA00022448"/>
    </source>
</evidence>
<evidence type="ECO:0000259" key="8">
    <source>
        <dbReference type="Pfam" id="PF17171"/>
    </source>
</evidence>
<accession>F9X8S8</accession>
<dbReference type="KEGG" id="ztr:MYCGRDRAFT_108974"/>
<dbReference type="InParanoid" id="F9X8S8"/>
<dbReference type="InterPro" id="IPR050931">
    <property type="entry name" value="Mito_Protein_Transport_Metaxin"/>
</dbReference>
<keyword evidence="5" id="KW-0496">Mitochondrion</keyword>
<dbReference type="eggNOG" id="KOG3028">
    <property type="taxonomic scope" value="Eukaryota"/>
</dbReference>
<reference evidence="9 10" key="1">
    <citation type="journal article" date="2011" name="PLoS Genet.">
        <title>Finished genome of the fungal wheat pathogen Mycosphaerella graminicola reveals dispensome structure, chromosome plasticity, and stealth pathogenesis.</title>
        <authorList>
            <person name="Goodwin S.B."/>
            <person name="Ben M'barek S."/>
            <person name="Dhillon B."/>
            <person name="Wittenberg A.H.J."/>
            <person name="Crane C.F."/>
            <person name="Hane J.K."/>
            <person name="Foster A.J."/>
            <person name="Van der Lee T.A.J."/>
            <person name="Grimwood J."/>
            <person name="Aerts A."/>
            <person name="Antoniw J."/>
            <person name="Bailey A."/>
            <person name="Bluhm B."/>
            <person name="Bowler J."/>
            <person name="Bristow J."/>
            <person name="van der Burgt A."/>
            <person name="Canto-Canche B."/>
            <person name="Churchill A.C.L."/>
            <person name="Conde-Ferraez L."/>
            <person name="Cools H.J."/>
            <person name="Coutinho P.M."/>
            <person name="Csukai M."/>
            <person name="Dehal P."/>
            <person name="De Wit P."/>
            <person name="Donzelli B."/>
            <person name="van de Geest H.C."/>
            <person name="van Ham R.C.H.J."/>
            <person name="Hammond-Kosack K.E."/>
            <person name="Henrissat B."/>
            <person name="Kilian A."/>
            <person name="Kobayashi A.K."/>
            <person name="Koopmann E."/>
            <person name="Kourmpetis Y."/>
            <person name="Kuzniar A."/>
            <person name="Lindquist E."/>
            <person name="Lombard V."/>
            <person name="Maliepaard C."/>
            <person name="Martins N."/>
            <person name="Mehrabi R."/>
            <person name="Nap J.P.H."/>
            <person name="Ponomarenko A."/>
            <person name="Rudd J.J."/>
            <person name="Salamov A."/>
            <person name="Schmutz J."/>
            <person name="Schouten H.J."/>
            <person name="Shapiro H."/>
            <person name="Stergiopoulos I."/>
            <person name="Torriani S.F.F."/>
            <person name="Tu H."/>
            <person name="de Vries R.P."/>
            <person name="Waalwijk C."/>
            <person name="Ware S.B."/>
            <person name="Wiebenga A."/>
            <person name="Zwiers L.-H."/>
            <person name="Oliver R.P."/>
            <person name="Grigoriev I.V."/>
            <person name="Kema G.H.J."/>
        </authorList>
    </citation>
    <scope>NUCLEOTIDE SEQUENCE [LARGE SCALE GENOMIC DNA]</scope>
    <source>
        <strain evidence="10">CBS 115943 / IPO323</strain>
    </source>
</reference>
<sequence>MQLFILGPAFGLPSIDAECNAAVALLQLHGKNEYELVPAHEQRERLPYLIDGEQRIHGFSNIARHLNDQHDPLTSRQRADSVAVTSFLESNAHILLDISLYVGFENYRLTTRPAFTKILPWHANYIIPPQRRAAARSRTEHLGISSIDVDNVHEDMSNRPPGYEAVGKEEGFEKEAQARASLLLPKKNTLKSLLQTPERASIFKLQALADNFFGPLADVLGEKEYLLGTEEGTSVDCLLYGFLALMLFPKVPQDWLAQTMRQRYGKLAAFVERVHTTLGLTTDTEEVVKLLQNRSKAESLSQREASKSSLPWTIEPQMNIAETFKSIGYALIEQIPFIGSPNSLQLMSTHKASTLSRHMRAVVLSATASIALSGYIALHTGLLVWPHGEEIHIFGRKRFSDLGHLGAALAAPSIPAPKKRKRPTKKKDDPIKAARKAFEELVGNEVATSELAETADSLSDAAVVDVSSDDKDKDKDEELATDCNLDKLSETKQQFVLAKRHKKAYKAAKEAAVINKKAKKRMHRAVDPKERLHKKTISARIKPFAKSLTALTRNEEFLKEVAFEEKCEVLSDLCRVDYIANIAAGMLSKPA</sequence>
<dbReference type="GO" id="GO:0015031">
    <property type="term" value="P:protein transport"/>
    <property type="evidence" value="ECO:0007669"/>
    <property type="project" value="UniProtKB-KW"/>
</dbReference>
<dbReference type="STRING" id="336722.F9X8S8"/>
<dbReference type="HOGENOM" id="CLU_032751_0_1_1"/>
<evidence type="ECO:0000256" key="4">
    <source>
        <dbReference type="ARBA" id="ARBA00022927"/>
    </source>
</evidence>
<dbReference type="GO" id="GO:0007005">
    <property type="term" value="P:mitochondrion organization"/>
    <property type="evidence" value="ECO:0007669"/>
    <property type="project" value="TreeGrafter"/>
</dbReference>
<evidence type="ECO:0000256" key="5">
    <source>
        <dbReference type="ARBA" id="ARBA00023128"/>
    </source>
</evidence>
<gene>
    <name evidence="9" type="ORF">MYCGRDRAFT_108974</name>
</gene>
<dbReference type="PANTHER" id="PTHR12289">
    <property type="entry name" value="METAXIN RELATED"/>
    <property type="match status" value="1"/>
</dbReference>
<feature type="domain" description="Metaxin glutathione S-transferase" evidence="8">
    <location>
        <begin position="214"/>
        <end position="274"/>
    </location>
</feature>
<dbReference type="GeneID" id="13400675"/>
<keyword evidence="4" id="KW-0653">Protein transport</keyword>
<keyword evidence="3" id="KW-1000">Mitochondrion outer membrane</keyword>
<dbReference type="InterPro" id="IPR019564">
    <property type="entry name" value="Sam37/metaxin_N"/>
</dbReference>
<evidence type="ECO:0000313" key="10">
    <source>
        <dbReference type="Proteomes" id="UP000008062"/>
    </source>
</evidence>
<evidence type="ECO:0000256" key="1">
    <source>
        <dbReference type="ARBA" id="ARBA00004294"/>
    </source>
</evidence>
<keyword evidence="2" id="KW-0813">Transport</keyword>
<dbReference type="Pfam" id="PF10568">
    <property type="entry name" value="Tom37"/>
    <property type="match status" value="1"/>
</dbReference>
<feature type="domain" description="Mitochondrial outer membrane transport complex Sam37/metaxin N-terminal" evidence="7">
    <location>
        <begin position="19"/>
        <end position="132"/>
    </location>
</feature>
<evidence type="ECO:0008006" key="11">
    <source>
        <dbReference type="Google" id="ProtNLM"/>
    </source>
</evidence>
<dbReference type="AlphaFoldDB" id="F9X8S8"/>
<evidence type="ECO:0000259" key="7">
    <source>
        <dbReference type="Pfam" id="PF10568"/>
    </source>
</evidence>
<proteinExistence type="predicted"/>
<dbReference type="OrthoDB" id="5835136at2759"/>
<name>F9X8S8_ZYMTI</name>
<dbReference type="PANTHER" id="PTHR12289:SF41">
    <property type="entry name" value="FAILED AXON CONNECTIONS-RELATED"/>
    <property type="match status" value="1"/>
</dbReference>
<dbReference type="GO" id="GO:0001401">
    <property type="term" value="C:SAM complex"/>
    <property type="evidence" value="ECO:0007669"/>
    <property type="project" value="InterPro"/>
</dbReference>
<evidence type="ECO:0000256" key="3">
    <source>
        <dbReference type="ARBA" id="ARBA00022787"/>
    </source>
</evidence>
<dbReference type="RefSeq" id="XP_003853554.1">
    <property type="nucleotide sequence ID" value="XM_003853506.1"/>
</dbReference>
<dbReference type="Proteomes" id="UP000008062">
    <property type="component" value="Chromosome 4"/>
</dbReference>
<dbReference type="Pfam" id="PF17171">
    <property type="entry name" value="GST_C_6"/>
    <property type="match status" value="1"/>
</dbReference>
<evidence type="ECO:0000313" key="9">
    <source>
        <dbReference type="EMBL" id="EGP88530.1"/>
    </source>
</evidence>
<comment type="subcellular location">
    <subcellularLocation>
        <location evidence="1">Mitochondrion outer membrane</location>
    </subcellularLocation>
</comment>
<dbReference type="OMA" id="GYMVHVG"/>
<dbReference type="InterPro" id="IPR033468">
    <property type="entry name" value="Metaxin_GST"/>
</dbReference>
<protein>
    <recommendedName>
        <fullName evidence="11">Mitochondrial outer membrane transport complex Sam37/metaxin N-terminal domain-containing protein</fullName>
    </recommendedName>
</protein>
<dbReference type="CDD" id="cd03193">
    <property type="entry name" value="GST_C_Metaxin"/>
    <property type="match status" value="1"/>
</dbReference>